<dbReference type="GO" id="GO:0003688">
    <property type="term" value="F:DNA replication origin binding"/>
    <property type="evidence" value="ECO:0007669"/>
    <property type="project" value="TreeGrafter"/>
</dbReference>
<dbReference type="PANTHER" id="PTHR12748">
    <property type="entry name" value="ORIGIN RECOGNITION COMPLEX SUBUNIT 3"/>
    <property type="match status" value="1"/>
</dbReference>
<dbReference type="GO" id="GO:0006270">
    <property type="term" value="P:DNA replication initiation"/>
    <property type="evidence" value="ECO:0007669"/>
    <property type="project" value="TreeGrafter"/>
</dbReference>
<evidence type="ECO:0000256" key="7">
    <source>
        <dbReference type="SAM" id="MobiDB-lite"/>
    </source>
</evidence>
<feature type="domain" description="Origin recognition complex subunit 3 N-terminal" evidence="8">
    <location>
        <begin position="59"/>
        <end position="360"/>
    </location>
</feature>
<dbReference type="Pfam" id="PF07034">
    <property type="entry name" value="ORC3_N"/>
    <property type="match status" value="1"/>
</dbReference>
<accession>A0AAJ0F875</accession>
<name>A0AAJ0F875_9PEZI</name>
<sequence>MAELDDGFFQEDDHRGAYIFSAAGSGFPGVNGETASSGRPAKRRKVGKRESARAQEELVVSQTAQTDGQTRGGGFVPLLNGTEGSKAVESRAALFAEWDVLEGKIQDVLRKANGKTLEEVGAFLRAAENQKNKTPAGFIITGPNIASQDLLFQQLAEELCDDGRAKFVRLRSTEAPNLKAALKKIIRDSTSDKNGEDGEADMSIGQDGRKYLNYDLEALHVSLRKHNSRRVIVAFQDSEAFDNGLMMDLIQLFGSWQDRIHFSVLFGIATSVELFQARLLKSTARQLYGGQFDVVQADAVLEAVFKTAVAGTRATVRLGPGILRSLVDRQRDQVAGIQVFISSVKYAYMCHFYGNPLSFLLAEGNKVKEAVQAEHLQAVRSLDSFKAHVEAAVDARQLSYARSLLEDDDELTKRVLEQGQKRDDYLMQLLRSLTLVGATGLLPTKFIELYTTALAEGIDLTSEAFPLTESIRRLGPKDLVTLISRLRDTIQTGNPDLDLDGWETEADELIKSLTRIQNEIETLAERTKGNRDGLKSKYTAQSKVLRTTVVAQKVQLSRDTATLTDDDKAFTAAIDSLTTLLSQHLSSSPITDLFLHEAWVYDSKTPYRDVFIPKPGVTFGRALSRPHDYLSCACCKKGNGTLAATLPTTSVLYHLYLEAGALINVADLWAAYFALVGDENDSTEKGLDERTALVLFYRGLAELRMMGFVRASKKKADHVGKVKWL</sequence>
<evidence type="ECO:0000259" key="9">
    <source>
        <dbReference type="Pfam" id="PF18137"/>
    </source>
</evidence>
<keyword evidence="4" id="KW-0238">DNA-binding</keyword>
<dbReference type="Pfam" id="PF18137">
    <property type="entry name" value="WHD_ORC"/>
    <property type="match status" value="1"/>
</dbReference>
<organism evidence="10 11">
    <name type="scientific">Echria macrotheca</name>
    <dbReference type="NCBI Taxonomy" id="438768"/>
    <lineage>
        <taxon>Eukaryota</taxon>
        <taxon>Fungi</taxon>
        <taxon>Dikarya</taxon>
        <taxon>Ascomycota</taxon>
        <taxon>Pezizomycotina</taxon>
        <taxon>Sordariomycetes</taxon>
        <taxon>Sordariomycetidae</taxon>
        <taxon>Sordariales</taxon>
        <taxon>Schizotheciaceae</taxon>
        <taxon>Echria</taxon>
    </lineage>
</organism>
<evidence type="ECO:0000256" key="4">
    <source>
        <dbReference type="ARBA" id="ARBA00023125"/>
    </source>
</evidence>
<evidence type="ECO:0000256" key="1">
    <source>
        <dbReference type="ARBA" id="ARBA00004123"/>
    </source>
</evidence>
<gene>
    <name evidence="10" type="ORF">QBC47DRAFT_319086</name>
</gene>
<evidence type="ECO:0000313" key="11">
    <source>
        <dbReference type="Proteomes" id="UP001239445"/>
    </source>
</evidence>
<evidence type="ECO:0000259" key="8">
    <source>
        <dbReference type="Pfam" id="PF07034"/>
    </source>
</evidence>
<dbReference type="GO" id="GO:0031261">
    <property type="term" value="C:DNA replication preinitiation complex"/>
    <property type="evidence" value="ECO:0007669"/>
    <property type="project" value="TreeGrafter"/>
</dbReference>
<keyword evidence="3" id="KW-0235">DNA replication</keyword>
<keyword evidence="5" id="KW-0539">Nucleus</keyword>
<keyword evidence="6" id="KW-0175">Coiled coil</keyword>
<dbReference type="PANTHER" id="PTHR12748:SF0">
    <property type="entry name" value="ORIGIN RECOGNITION COMPLEX SUBUNIT 3"/>
    <property type="match status" value="1"/>
</dbReference>
<evidence type="ECO:0000256" key="6">
    <source>
        <dbReference type="SAM" id="Coils"/>
    </source>
</evidence>
<comment type="caution">
    <text evidence="10">The sequence shown here is derived from an EMBL/GenBank/DDBJ whole genome shotgun (WGS) entry which is preliminary data.</text>
</comment>
<evidence type="ECO:0000256" key="2">
    <source>
        <dbReference type="ARBA" id="ARBA00010977"/>
    </source>
</evidence>
<protein>
    <submittedName>
        <fullName evidence="10">Origin recognition complex subunit 3 N-terminus-domain-containing protein</fullName>
    </submittedName>
</protein>
<comment type="subcellular location">
    <subcellularLocation>
        <location evidence="1">Nucleus</location>
    </subcellularLocation>
</comment>
<dbReference type="Proteomes" id="UP001239445">
    <property type="component" value="Unassembled WGS sequence"/>
</dbReference>
<feature type="domain" description="Origin recognition complex subunit 3 winged helix C-terminal" evidence="9">
    <location>
        <begin position="621"/>
        <end position="724"/>
    </location>
</feature>
<dbReference type="InterPro" id="IPR045667">
    <property type="entry name" value="ORC3_N"/>
</dbReference>
<dbReference type="EMBL" id="MU839830">
    <property type="protein sequence ID" value="KAK1757662.1"/>
    <property type="molecule type" value="Genomic_DNA"/>
</dbReference>
<proteinExistence type="inferred from homology"/>
<dbReference type="InterPro" id="IPR020795">
    <property type="entry name" value="ORC3"/>
</dbReference>
<dbReference type="CDD" id="cd20704">
    <property type="entry name" value="Orc3"/>
    <property type="match status" value="1"/>
</dbReference>
<evidence type="ECO:0000313" key="10">
    <source>
        <dbReference type="EMBL" id="KAK1757662.1"/>
    </source>
</evidence>
<dbReference type="InterPro" id="IPR040855">
    <property type="entry name" value="ORC_WH_C"/>
</dbReference>
<feature type="region of interest" description="Disordered" evidence="7">
    <location>
        <begin position="29"/>
        <end position="74"/>
    </location>
</feature>
<feature type="coiled-coil region" evidence="6">
    <location>
        <begin position="499"/>
        <end position="526"/>
    </location>
</feature>
<comment type="similarity">
    <text evidence="2">Belongs to the ORC3 family.</text>
</comment>
<evidence type="ECO:0000256" key="3">
    <source>
        <dbReference type="ARBA" id="ARBA00022705"/>
    </source>
</evidence>
<feature type="compositionally biased region" description="Polar residues" evidence="7">
    <location>
        <begin position="60"/>
        <end position="69"/>
    </location>
</feature>
<dbReference type="GO" id="GO:0005664">
    <property type="term" value="C:nuclear origin of replication recognition complex"/>
    <property type="evidence" value="ECO:0007669"/>
    <property type="project" value="InterPro"/>
</dbReference>
<dbReference type="AlphaFoldDB" id="A0AAJ0F875"/>
<reference evidence="10" key="1">
    <citation type="submission" date="2023-06" db="EMBL/GenBank/DDBJ databases">
        <title>Genome-scale phylogeny and comparative genomics of the fungal order Sordariales.</title>
        <authorList>
            <consortium name="Lawrence Berkeley National Laboratory"/>
            <person name="Hensen N."/>
            <person name="Bonometti L."/>
            <person name="Westerberg I."/>
            <person name="Brannstrom I.O."/>
            <person name="Guillou S."/>
            <person name="Cros-Aarteil S."/>
            <person name="Calhoun S."/>
            <person name="Haridas S."/>
            <person name="Kuo A."/>
            <person name="Mondo S."/>
            <person name="Pangilinan J."/>
            <person name="Riley R."/>
            <person name="Labutti K."/>
            <person name="Andreopoulos B."/>
            <person name="Lipzen A."/>
            <person name="Chen C."/>
            <person name="Yanf M."/>
            <person name="Daum C."/>
            <person name="Ng V."/>
            <person name="Clum A."/>
            <person name="Steindorff A."/>
            <person name="Ohm R."/>
            <person name="Martin F."/>
            <person name="Silar P."/>
            <person name="Natvig D."/>
            <person name="Lalanne C."/>
            <person name="Gautier V."/>
            <person name="Ament-Velasquez S.L."/>
            <person name="Kruys A."/>
            <person name="Hutchinson M.I."/>
            <person name="Powell A.J."/>
            <person name="Barry K."/>
            <person name="Miller A.N."/>
            <person name="Grigoriev I.V."/>
            <person name="Debuchy R."/>
            <person name="Gladieux P."/>
            <person name="Thoren M.H."/>
            <person name="Johannesson H."/>
        </authorList>
    </citation>
    <scope>NUCLEOTIDE SEQUENCE</scope>
    <source>
        <strain evidence="10">PSN4</strain>
    </source>
</reference>
<evidence type="ECO:0000256" key="5">
    <source>
        <dbReference type="ARBA" id="ARBA00023242"/>
    </source>
</evidence>
<dbReference type="GO" id="GO:0005656">
    <property type="term" value="C:nuclear pre-replicative complex"/>
    <property type="evidence" value="ECO:0007669"/>
    <property type="project" value="TreeGrafter"/>
</dbReference>
<keyword evidence="11" id="KW-1185">Reference proteome</keyword>